<feature type="domain" description="Baseplate structural protein Gp10 C-terminal" evidence="1">
    <location>
        <begin position="107"/>
        <end position="211"/>
    </location>
</feature>
<proteinExistence type="predicted"/>
<dbReference type="Pfam" id="PF21939">
    <property type="entry name" value="Gp10_C"/>
    <property type="match status" value="1"/>
</dbReference>
<accession>A0A8S5URD8</accession>
<evidence type="ECO:0000259" key="1">
    <source>
        <dbReference type="Pfam" id="PF21939"/>
    </source>
</evidence>
<organism evidence="2">
    <name type="scientific">Siphoviridae sp. ctg6c78</name>
    <dbReference type="NCBI Taxonomy" id="2825603"/>
    <lineage>
        <taxon>Viruses</taxon>
        <taxon>Duplodnaviria</taxon>
        <taxon>Heunggongvirae</taxon>
        <taxon>Uroviricota</taxon>
        <taxon>Caudoviricetes</taxon>
    </lineage>
</organism>
<protein>
    <submittedName>
        <fullName evidence="2">Baseplate protein</fullName>
    </submittedName>
</protein>
<dbReference type="PANTHER" id="PTHR19051:SF32">
    <property type="entry name" value="KERATIN-ASSOCIATED PROTEIN 13-3"/>
    <property type="match status" value="1"/>
</dbReference>
<name>A0A8S5URD8_9CAUD</name>
<reference evidence="2" key="1">
    <citation type="journal article" date="2021" name="Proc. Natl. Acad. Sci. U.S.A.">
        <title>A Catalog of Tens of Thousands of Viruses from Human Metagenomes Reveals Hidden Associations with Chronic Diseases.</title>
        <authorList>
            <person name="Tisza M.J."/>
            <person name="Buck C.B."/>
        </authorList>
    </citation>
    <scope>NUCLEOTIDE SEQUENCE</scope>
    <source>
        <strain evidence="2">Ctg6c78</strain>
    </source>
</reference>
<evidence type="ECO:0000313" key="2">
    <source>
        <dbReference type="EMBL" id="DAF97039.1"/>
    </source>
</evidence>
<sequence length="271" mass="29178">MALFKVCRGKRENLPSTKTDGYAYFCTDGSFWVDYTDENGELQRKQLNAKEAELLEGTSLSELQSDINSKVNTSDCGDIISHNASEFATANHTHDAIDQDVLKKILAECAYPVGSYYWSSVDTNPADLFGMGTWEQIKDKFIIAAGDSHTVGQQYGNKSINLQHSHSTPNHNHVYGIQVAAYVGEVAVETASWTGALDGGNGNPTGWATSRTGDEATFNSSTVASSVKYGANRIRSTANTSSNNGGNTGNALSSVDITPLSVAAYCWHRIA</sequence>
<dbReference type="InterPro" id="IPR053827">
    <property type="entry name" value="Gp10_C"/>
</dbReference>
<dbReference type="PANTHER" id="PTHR19051">
    <property type="entry name" value="KERATIN-ASSOCIATED PROTEIN"/>
    <property type="match status" value="1"/>
</dbReference>
<dbReference type="EMBL" id="BK016125">
    <property type="protein sequence ID" value="DAF97039.1"/>
    <property type="molecule type" value="Genomic_DNA"/>
</dbReference>